<dbReference type="Proteomes" id="UP000233200">
    <property type="component" value="Unplaced"/>
</dbReference>
<keyword evidence="3" id="KW-1185">Reference proteome</keyword>
<feature type="transmembrane region" description="Helical" evidence="1">
    <location>
        <begin position="43"/>
        <end position="62"/>
    </location>
</feature>
<name>A0A2K6N8K5_RHIRO</name>
<dbReference type="Ensembl" id="ENSRROT00000002466.1">
    <property type="protein sequence ID" value="ENSRROP00000000601.1"/>
    <property type="gene ID" value="ENSRROG00000002211.1"/>
</dbReference>
<sequence>MRIAVTSIFHQPGFRMYVMCYQNSIFIALLHQETHPVKNVNSLDVICLSFSLFRVLLTFYSLTYCAYRKDTAFYCGVCTERTLINIVW</sequence>
<protein>
    <submittedName>
        <fullName evidence="2">Uncharacterized protein</fullName>
    </submittedName>
</protein>
<keyword evidence="1" id="KW-0472">Membrane</keyword>
<evidence type="ECO:0000313" key="3">
    <source>
        <dbReference type="Proteomes" id="UP000233200"/>
    </source>
</evidence>
<reference evidence="2" key="1">
    <citation type="submission" date="2025-08" db="UniProtKB">
        <authorList>
            <consortium name="Ensembl"/>
        </authorList>
    </citation>
    <scope>IDENTIFICATION</scope>
</reference>
<reference evidence="2" key="2">
    <citation type="submission" date="2025-09" db="UniProtKB">
        <authorList>
            <consortium name="Ensembl"/>
        </authorList>
    </citation>
    <scope>IDENTIFICATION</scope>
</reference>
<feature type="transmembrane region" description="Helical" evidence="1">
    <location>
        <begin position="12"/>
        <end position="31"/>
    </location>
</feature>
<keyword evidence="1" id="KW-1133">Transmembrane helix</keyword>
<dbReference type="AlphaFoldDB" id="A0A2K6N8K5"/>
<evidence type="ECO:0000256" key="1">
    <source>
        <dbReference type="SAM" id="Phobius"/>
    </source>
</evidence>
<keyword evidence="1" id="KW-0812">Transmembrane</keyword>
<proteinExistence type="predicted"/>
<dbReference type="GeneTree" id="ENSGT00910000147477"/>
<organism evidence="2 3">
    <name type="scientific">Rhinopithecus roxellana</name>
    <name type="common">Golden snub-nosed monkey</name>
    <name type="synonym">Pygathrix roxellana</name>
    <dbReference type="NCBI Taxonomy" id="61622"/>
    <lineage>
        <taxon>Eukaryota</taxon>
        <taxon>Metazoa</taxon>
        <taxon>Chordata</taxon>
        <taxon>Craniata</taxon>
        <taxon>Vertebrata</taxon>
        <taxon>Euteleostomi</taxon>
        <taxon>Mammalia</taxon>
        <taxon>Eutheria</taxon>
        <taxon>Euarchontoglires</taxon>
        <taxon>Primates</taxon>
        <taxon>Haplorrhini</taxon>
        <taxon>Catarrhini</taxon>
        <taxon>Cercopithecidae</taxon>
        <taxon>Colobinae</taxon>
        <taxon>Rhinopithecus</taxon>
    </lineage>
</organism>
<evidence type="ECO:0000313" key="2">
    <source>
        <dbReference type="Ensembl" id="ENSRROP00000000601.1"/>
    </source>
</evidence>
<dbReference type="OMA" id="FINQRTD"/>
<accession>A0A2K6N8K5</accession>